<proteinExistence type="predicted"/>
<evidence type="ECO:0008006" key="4">
    <source>
        <dbReference type="Google" id="ProtNLM"/>
    </source>
</evidence>
<dbReference type="OrthoDB" id="3235673at2759"/>
<protein>
    <recommendedName>
        <fullName evidence="4">BTB domain-containing protein</fullName>
    </recommendedName>
</protein>
<dbReference type="EMBL" id="MU150273">
    <property type="protein sequence ID" value="KAF9462274.1"/>
    <property type="molecule type" value="Genomic_DNA"/>
</dbReference>
<reference evidence="2" key="1">
    <citation type="submission" date="2020-11" db="EMBL/GenBank/DDBJ databases">
        <authorList>
            <consortium name="DOE Joint Genome Institute"/>
            <person name="Ahrendt S."/>
            <person name="Riley R."/>
            <person name="Andreopoulos W."/>
            <person name="Labutti K."/>
            <person name="Pangilinan J."/>
            <person name="Ruiz-Duenas F.J."/>
            <person name="Barrasa J.M."/>
            <person name="Sanchez-Garcia M."/>
            <person name="Camarero S."/>
            <person name="Miyauchi S."/>
            <person name="Serrano A."/>
            <person name="Linde D."/>
            <person name="Babiker R."/>
            <person name="Drula E."/>
            <person name="Ayuso-Fernandez I."/>
            <person name="Pacheco R."/>
            <person name="Padilla G."/>
            <person name="Ferreira P."/>
            <person name="Barriuso J."/>
            <person name="Kellner H."/>
            <person name="Castanera R."/>
            <person name="Alfaro M."/>
            <person name="Ramirez L."/>
            <person name="Pisabarro A.G."/>
            <person name="Kuo A."/>
            <person name="Tritt A."/>
            <person name="Lipzen A."/>
            <person name="He G."/>
            <person name="Yan M."/>
            <person name="Ng V."/>
            <person name="Cullen D."/>
            <person name="Martin F."/>
            <person name="Rosso M.-N."/>
            <person name="Henrissat B."/>
            <person name="Hibbett D."/>
            <person name="Martinez A.T."/>
            <person name="Grigoriev I.V."/>
        </authorList>
    </citation>
    <scope>NUCLEOTIDE SEQUENCE</scope>
    <source>
        <strain evidence="2">CBS 247.69</strain>
    </source>
</reference>
<comment type="caution">
    <text evidence="2">The sequence shown here is derived from an EMBL/GenBank/DDBJ whole genome shotgun (WGS) entry which is preliminary data.</text>
</comment>
<feature type="region of interest" description="Disordered" evidence="1">
    <location>
        <begin position="1"/>
        <end position="29"/>
    </location>
</feature>
<gene>
    <name evidence="2" type="ORF">BDZ94DRAFT_1309747</name>
</gene>
<dbReference type="Proteomes" id="UP000807353">
    <property type="component" value="Unassembled WGS sequence"/>
</dbReference>
<evidence type="ECO:0000313" key="2">
    <source>
        <dbReference type="EMBL" id="KAF9462274.1"/>
    </source>
</evidence>
<evidence type="ECO:0000313" key="3">
    <source>
        <dbReference type="Proteomes" id="UP000807353"/>
    </source>
</evidence>
<name>A0A9P5Y409_9AGAR</name>
<dbReference type="AlphaFoldDB" id="A0A9P5Y409"/>
<sequence>MPSLDDFSTNRYFETSDSPTKPQVELPSPSRHPDLCFNDGNLAILTGDHYFLVHQGLLCRHSTVLSSVVKALEGKQARFLEGRLVLELEDASDDVYYFLLALYDGISALKFDLDDFGVIAAILRLSTKYQVKHLRMELIRGLSLAWPKTLPQWEIREAKATSMDGMYEPRKTISHPILVINLARASDAPELLPAAFYDLSRSSPSDCASGYICPLTSKTHQLSDYDLLCLLRGKEHASRFLSTFIVNELEGRDSSASCINHLESDNSRRRACQAAFEAITFEILRDVNGVVCHRSSDPLFAIMDAELMQTREDSLGRPSAILRACEFCRSEFGAAVDAAREEFWLRLPQWFGVDLQSWA</sequence>
<organism evidence="2 3">
    <name type="scientific">Collybia nuda</name>
    <dbReference type="NCBI Taxonomy" id="64659"/>
    <lineage>
        <taxon>Eukaryota</taxon>
        <taxon>Fungi</taxon>
        <taxon>Dikarya</taxon>
        <taxon>Basidiomycota</taxon>
        <taxon>Agaricomycotina</taxon>
        <taxon>Agaricomycetes</taxon>
        <taxon>Agaricomycetidae</taxon>
        <taxon>Agaricales</taxon>
        <taxon>Tricholomatineae</taxon>
        <taxon>Clitocybaceae</taxon>
        <taxon>Collybia</taxon>
    </lineage>
</organism>
<accession>A0A9P5Y409</accession>
<feature type="compositionally biased region" description="Polar residues" evidence="1">
    <location>
        <begin position="1"/>
        <end position="21"/>
    </location>
</feature>
<keyword evidence="3" id="KW-1185">Reference proteome</keyword>
<evidence type="ECO:0000256" key="1">
    <source>
        <dbReference type="SAM" id="MobiDB-lite"/>
    </source>
</evidence>